<dbReference type="AlphaFoldDB" id="A0A9X2CQR6"/>
<dbReference type="Proteomes" id="UP001139521">
    <property type="component" value="Unassembled WGS sequence"/>
</dbReference>
<evidence type="ECO:0000313" key="1">
    <source>
        <dbReference type="EMBL" id="MCL6220278.1"/>
    </source>
</evidence>
<dbReference type="EMBL" id="JAKHSK010000036">
    <property type="protein sequence ID" value="MCL6220278.1"/>
    <property type="molecule type" value="Genomic_DNA"/>
</dbReference>
<organism evidence="1 2">
    <name type="scientific">Zunongwangia pacifica</name>
    <dbReference type="NCBI Taxonomy" id="2911062"/>
    <lineage>
        <taxon>Bacteria</taxon>
        <taxon>Pseudomonadati</taxon>
        <taxon>Bacteroidota</taxon>
        <taxon>Flavobacteriia</taxon>
        <taxon>Flavobacteriales</taxon>
        <taxon>Flavobacteriaceae</taxon>
        <taxon>Zunongwangia</taxon>
    </lineage>
</organism>
<comment type="caution">
    <text evidence="1">The sequence shown here is derived from an EMBL/GenBank/DDBJ whole genome shotgun (WGS) entry which is preliminary data.</text>
</comment>
<sequence length="98" mass="11962">MDILINLTINEKDKMERFINRDVLTEIETNKLIERWFSIFNSDKKYTVNSYGFIKNKINLNHQYFDIIELYIQYDEISKREFLKLSFKSNLVIDVEKE</sequence>
<gene>
    <name evidence="1" type="ORF">L1967_18460</name>
</gene>
<protein>
    <submittedName>
        <fullName evidence="1">Uncharacterized protein</fullName>
    </submittedName>
</protein>
<name>A0A9X2CQR6_9FLAO</name>
<reference evidence="1" key="1">
    <citation type="submission" date="2022-01" db="EMBL/GenBank/DDBJ databases">
        <title>Genome sequencing of Zunongwangia sp. M21534 genome.</title>
        <authorList>
            <person name="Chen Y."/>
            <person name="Dong C."/>
            <person name="Shao Z."/>
        </authorList>
    </citation>
    <scope>NUCLEOTIDE SEQUENCE</scope>
    <source>
        <strain evidence="1">MCCC M21534</strain>
    </source>
</reference>
<proteinExistence type="predicted"/>
<keyword evidence="2" id="KW-1185">Reference proteome</keyword>
<dbReference type="RefSeq" id="WP_249602979.1">
    <property type="nucleotide sequence ID" value="NZ_JAKHSK010000036.1"/>
</dbReference>
<accession>A0A9X2CQR6</accession>
<evidence type="ECO:0000313" key="2">
    <source>
        <dbReference type="Proteomes" id="UP001139521"/>
    </source>
</evidence>